<name>A0ABW0NGV0_9BURK</name>
<keyword evidence="3" id="KW-1185">Reference proteome</keyword>
<feature type="transmembrane region" description="Helical" evidence="1">
    <location>
        <begin position="61"/>
        <end position="80"/>
    </location>
</feature>
<evidence type="ECO:0000313" key="2">
    <source>
        <dbReference type="EMBL" id="MFC5499880.1"/>
    </source>
</evidence>
<evidence type="ECO:0000256" key="1">
    <source>
        <dbReference type="SAM" id="Phobius"/>
    </source>
</evidence>
<dbReference type="Proteomes" id="UP001596037">
    <property type="component" value="Unassembled WGS sequence"/>
</dbReference>
<keyword evidence="1" id="KW-0472">Membrane</keyword>
<organism evidence="2 3">
    <name type="scientific">Caenimonas terrae</name>
    <dbReference type="NCBI Taxonomy" id="696074"/>
    <lineage>
        <taxon>Bacteria</taxon>
        <taxon>Pseudomonadati</taxon>
        <taxon>Pseudomonadota</taxon>
        <taxon>Betaproteobacteria</taxon>
        <taxon>Burkholderiales</taxon>
        <taxon>Comamonadaceae</taxon>
        <taxon>Caenimonas</taxon>
    </lineage>
</organism>
<feature type="transmembrane region" description="Helical" evidence="1">
    <location>
        <begin position="118"/>
        <end position="137"/>
    </location>
</feature>
<protein>
    <submittedName>
        <fullName evidence="2">DUF6064 family protein</fullName>
    </submittedName>
</protein>
<feature type="transmembrane region" description="Helical" evidence="1">
    <location>
        <begin position="199"/>
        <end position="216"/>
    </location>
</feature>
<dbReference type="Pfam" id="PF19540">
    <property type="entry name" value="DUF6064"/>
    <property type="match status" value="1"/>
</dbReference>
<feature type="transmembrane region" description="Helical" evidence="1">
    <location>
        <begin position="86"/>
        <end position="106"/>
    </location>
</feature>
<feature type="transmembrane region" description="Helical" evidence="1">
    <location>
        <begin position="31"/>
        <end position="49"/>
    </location>
</feature>
<proteinExistence type="predicted"/>
<gene>
    <name evidence="2" type="ORF">ACFPOE_20225</name>
</gene>
<dbReference type="EMBL" id="JBHSMF010000010">
    <property type="protein sequence ID" value="MFC5499880.1"/>
    <property type="molecule type" value="Genomic_DNA"/>
</dbReference>
<reference evidence="3" key="1">
    <citation type="journal article" date="2019" name="Int. J. Syst. Evol. Microbiol.">
        <title>The Global Catalogue of Microorganisms (GCM) 10K type strain sequencing project: providing services to taxonomists for standard genome sequencing and annotation.</title>
        <authorList>
            <consortium name="The Broad Institute Genomics Platform"/>
            <consortium name="The Broad Institute Genome Sequencing Center for Infectious Disease"/>
            <person name="Wu L."/>
            <person name="Ma J."/>
        </authorList>
    </citation>
    <scope>NUCLEOTIDE SEQUENCE [LARGE SCALE GENOMIC DNA]</scope>
    <source>
        <strain evidence="3">CCUG 57401</strain>
    </source>
</reference>
<evidence type="ECO:0000313" key="3">
    <source>
        <dbReference type="Proteomes" id="UP001596037"/>
    </source>
</evidence>
<keyword evidence="1" id="KW-1133">Transmembrane helix</keyword>
<keyword evidence="1" id="KW-0812">Transmembrane</keyword>
<feature type="transmembrane region" description="Helical" evidence="1">
    <location>
        <begin position="175"/>
        <end position="193"/>
    </location>
</feature>
<dbReference type="InterPro" id="IPR045708">
    <property type="entry name" value="DUF6064"/>
</dbReference>
<sequence length="222" mass="24324">MTEWWAYGLSDFLMFSARTWQRTLELHNRDWFPSQALATLLATVMLFALRARAAWAPRAALLAMAMAWGFVAWAFHWQRYAPINWAAQYFAAGFALQALLLAWRALAAPPARVADGGLRSLVGDLLLAAAILYPLLALAAGRPPVETEWVGLMPDPTVLATLGLLLSLHGGRNRLLLPLPLLWCAITGATLWTLKSPQWWLAPLAGVLALAAFPIPPRAAPP</sequence>
<feature type="transmembrane region" description="Helical" evidence="1">
    <location>
        <begin position="149"/>
        <end position="168"/>
    </location>
</feature>
<comment type="caution">
    <text evidence="2">The sequence shown here is derived from an EMBL/GenBank/DDBJ whole genome shotgun (WGS) entry which is preliminary data.</text>
</comment>
<dbReference type="RefSeq" id="WP_376852128.1">
    <property type="nucleotide sequence ID" value="NZ_JBHSMF010000010.1"/>
</dbReference>
<accession>A0ABW0NGV0</accession>